<dbReference type="AlphaFoldDB" id="A0A9J5Z533"/>
<accession>A0A9J5Z533</accession>
<evidence type="ECO:0000313" key="1">
    <source>
        <dbReference type="EMBL" id="KAG5606540.1"/>
    </source>
</evidence>
<evidence type="ECO:0000313" key="2">
    <source>
        <dbReference type="Proteomes" id="UP000824120"/>
    </source>
</evidence>
<dbReference type="Proteomes" id="UP000824120">
    <property type="component" value="Chromosome 5"/>
</dbReference>
<organism evidence="1 2">
    <name type="scientific">Solanum commersonii</name>
    <name type="common">Commerson's wild potato</name>
    <name type="synonym">Commerson's nightshade</name>
    <dbReference type="NCBI Taxonomy" id="4109"/>
    <lineage>
        <taxon>Eukaryota</taxon>
        <taxon>Viridiplantae</taxon>
        <taxon>Streptophyta</taxon>
        <taxon>Embryophyta</taxon>
        <taxon>Tracheophyta</taxon>
        <taxon>Spermatophyta</taxon>
        <taxon>Magnoliopsida</taxon>
        <taxon>eudicotyledons</taxon>
        <taxon>Gunneridae</taxon>
        <taxon>Pentapetalae</taxon>
        <taxon>asterids</taxon>
        <taxon>lamiids</taxon>
        <taxon>Solanales</taxon>
        <taxon>Solanaceae</taxon>
        <taxon>Solanoideae</taxon>
        <taxon>Solaneae</taxon>
        <taxon>Solanum</taxon>
    </lineage>
</organism>
<sequence length="128" mass="13497">MDVVGVLPYSTRVSARDRDRSPLSGMDLKGEAQGLVRSLATSIPRYSMLGCPSSFEGTPLVGAVLCAVGAPQSRVGLIDPTGNGGERLCHQYNSDKTLRPMEVASNVPRGSDVLGLMLLKLGLGKQLL</sequence>
<dbReference type="EMBL" id="JACXVP010000005">
    <property type="protein sequence ID" value="KAG5606540.1"/>
    <property type="molecule type" value="Genomic_DNA"/>
</dbReference>
<keyword evidence="2" id="KW-1185">Reference proteome</keyword>
<comment type="caution">
    <text evidence="1">The sequence shown here is derived from an EMBL/GenBank/DDBJ whole genome shotgun (WGS) entry which is preliminary data.</text>
</comment>
<gene>
    <name evidence="1" type="ORF">H5410_028032</name>
</gene>
<proteinExistence type="predicted"/>
<protein>
    <submittedName>
        <fullName evidence="1">Uncharacterized protein</fullName>
    </submittedName>
</protein>
<name>A0A9J5Z533_SOLCO</name>
<reference evidence="1 2" key="1">
    <citation type="submission" date="2020-09" db="EMBL/GenBank/DDBJ databases">
        <title>De no assembly of potato wild relative species, Solanum commersonii.</title>
        <authorList>
            <person name="Cho K."/>
        </authorList>
    </citation>
    <scope>NUCLEOTIDE SEQUENCE [LARGE SCALE GENOMIC DNA]</scope>
    <source>
        <strain evidence="1">LZ3.2</strain>
        <tissue evidence="1">Leaf</tissue>
    </source>
</reference>